<organism evidence="6 7">
    <name type="scientific">Zopfia rhizophila CBS 207.26</name>
    <dbReference type="NCBI Taxonomy" id="1314779"/>
    <lineage>
        <taxon>Eukaryota</taxon>
        <taxon>Fungi</taxon>
        <taxon>Dikarya</taxon>
        <taxon>Ascomycota</taxon>
        <taxon>Pezizomycotina</taxon>
        <taxon>Dothideomycetes</taxon>
        <taxon>Dothideomycetes incertae sedis</taxon>
        <taxon>Zopfiaceae</taxon>
        <taxon>Zopfia</taxon>
    </lineage>
</organism>
<sequence length="477" mass="53001">MTLQSSIKALSSIFGLSFWPVPVPTATALQAELPIFFNDPTSAAWYVPAYTTSNVIGILLAGANSDLFGRRLFLLFGNACCCVGFIITATAQVASQFTVRLAITGFRDGFYQVYGVVAMCSIPELLPNKYRHIGICILDDFIFVIVIICPIYTIDNGDWKYISWERFVTQFFSLAAIWVYYKSPKHLKGIPWHEAYKGLDYVGTVIVPSIRLIILGTINTTSSSDVTVVAPLVFGLVLVAAFVYGKPYLPSSISFYHPYHFQSHDGREFTAPFIVTFIVTMFYYSVNIIWSTMVNMFYITPTTSRSTKLLLTLSPNIDLVFGARLLIAFRNLLGDLNWILIITWTGMTLFRVLMGLFGRAQYESVVFTRLGVAQQDLRFSSSLAGMARYSGGSLAQAIYTTIFTNTQSRRAAITLPQAAIAGGMTPEKVQILLAAFPLGAKAIAAVPRVTQDGYDTKMTDKIDVFLEDVYAEKNKFH</sequence>
<evidence type="ECO:0000313" key="7">
    <source>
        <dbReference type="Proteomes" id="UP000800200"/>
    </source>
</evidence>
<dbReference type="SUPFAM" id="SSF103473">
    <property type="entry name" value="MFS general substrate transporter"/>
    <property type="match status" value="1"/>
</dbReference>
<accession>A0A6A6E891</accession>
<proteinExistence type="predicted"/>
<keyword evidence="7" id="KW-1185">Reference proteome</keyword>
<dbReference type="Proteomes" id="UP000800200">
    <property type="component" value="Unassembled WGS sequence"/>
</dbReference>
<protein>
    <recommendedName>
        <fullName evidence="8">MFS general substrate transporter</fullName>
    </recommendedName>
</protein>
<dbReference type="InterPro" id="IPR005828">
    <property type="entry name" value="MFS_sugar_transport-like"/>
</dbReference>
<dbReference type="GO" id="GO:0005886">
    <property type="term" value="C:plasma membrane"/>
    <property type="evidence" value="ECO:0007669"/>
    <property type="project" value="TreeGrafter"/>
</dbReference>
<dbReference type="OrthoDB" id="4139357at2759"/>
<dbReference type="Pfam" id="PF00083">
    <property type="entry name" value="Sugar_tr"/>
    <property type="match status" value="1"/>
</dbReference>
<evidence type="ECO:0000256" key="4">
    <source>
        <dbReference type="ARBA" id="ARBA00023136"/>
    </source>
</evidence>
<evidence type="ECO:0000256" key="3">
    <source>
        <dbReference type="ARBA" id="ARBA00022989"/>
    </source>
</evidence>
<dbReference type="Gene3D" id="1.20.1250.20">
    <property type="entry name" value="MFS general substrate transporter like domains"/>
    <property type="match status" value="1"/>
</dbReference>
<comment type="subcellular location">
    <subcellularLocation>
        <location evidence="1">Membrane</location>
        <topology evidence="1">Multi-pass membrane protein</topology>
    </subcellularLocation>
</comment>
<evidence type="ECO:0000313" key="6">
    <source>
        <dbReference type="EMBL" id="KAF2186718.1"/>
    </source>
</evidence>
<feature type="transmembrane region" description="Helical" evidence="5">
    <location>
        <begin position="201"/>
        <end position="219"/>
    </location>
</feature>
<evidence type="ECO:0000256" key="5">
    <source>
        <dbReference type="SAM" id="Phobius"/>
    </source>
</evidence>
<dbReference type="PANTHER" id="PTHR23501:SF195">
    <property type="entry name" value="PEP5"/>
    <property type="match status" value="1"/>
</dbReference>
<keyword evidence="4 5" id="KW-0472">Membrane</keyword>
<evidence type="ECO:0000256" key="2">
    <source>
        <dbReference type="ARBA" id="ARBA00022692"/>
    </source>
</evidence>
<dbReference type="PANTHER" id="PTHR23501">
    <property type="entry name" value="MAJOR FACILITATOR SUPERFAMILY"/>
    <property type="match status" value="1"/>
</dbReference>
<evidence type="ECO:0000256" key="1">
    <source>
        <dbReference type="ARBA" id="ARBA00004141"/>
    </source>
</evidence>
<evidence type="ECO:0008006" key="8">
    <source>
        <dbReference type="Google" id="ProtNLM"/>
    </source>
</evidence>
<gene>
    <name evidence="6" type="ORF">K469DRAFT_726188</name>
</gene>
<keyword evidence="2 5" id="KW-0812">Transmembrane</keyword>
<dbReference type="AlphaFoldDB" id="A0A6A6E891"/>
<feature type="transmembrane region" description="Helical" evidence="5">
    <location>
        <begin position="310"/>
        <end position="330"/>
    </location>
</feature>
<feature type="transmembrane region" description="Helical" evidence="5">
    <location>
        <begin position="269"/>
        <end position="290"/>
    </location>
</feature>
<dbReference type="InterPro" id="IPR036259">
    <property type="entry name" value="MFS_trans_sf"/>
</dbReference>
<feature type="transmembrane region" description="Helical" evidence="5">
    <location>
        <begin position="226"/>
        <end position="249"/>
    </location>
</feature>
<reference evidence="6" key="1">
    <citation type="journal article" date="2020" name="Stud. Mycol.">
        <title>101 Dothideomycetes genomes: a test case for predicting lifestyles and emergence of pathogens.</title>
        <authorList>
            <person name="Haridas S."/>
            <person name="Albert R."/>
            <person name="Binder M."/>
            <person name="Bloem J."/>
            <person name="Labutti K."/>
            <person name="Salamov A."/>
            <person name="Andreopoulos B."/>
            <person name="Baker S."/>
            <person name="Barry K."/>
            <person name="Bills G."/>
            <person name="Bluhm B."/>
            <person name="Cannon C."/>
            <person name="Castanera R."/>
            <person name="Culley D."/>
            <person name="Daum C."/>
            <person name="Ezra D."/>
            <person name="Gonzalez J."/>
            <person name="Henrissat B."/>
            <person name="Kuo A."/>
            <person name="Liang C."/>
            <person name="Lipzen A."/>
            <person name="Lutzoni F."/>
            <person name="Magnuson J."/>
            <person name="Mondo S."/>
            <person name="Nolan M."/>
            <person name="Ohm R."/>
            <person name="Pangilinan J."/>
            <person name="Park H.-J."/>
            <person name="Ramirez L."/>
            <person name="Alfaro M."/>
            <person name="Sun H."/>
            <person name="Tritt A."/>
            <person name="Yoshinaga Y."/>
            <person name="Zwiers L.-H."/>
            <person name="Turgeon B."/>
            <person name="Goodwin S."/>
            <person name="Spatafora J."/>
            <person name="Crous P."/>
            <person name="Grigoriev I."/>
        </authorList>
    </citation>
    <scope>NUCLEOTIDE SEQUENCE</scope>
    <source>
        <strain evidence="6">CBS 207.26</strain>
    </source>
</reference>
<dbReference type="EMBL" id="ML994629">
    <property type="protein sequence ID" value="KAF2186718.1"/>
    <property type="molecule type" value="Genomic_DNA"/>
</dbReference>
<dbReference type="GO" id="GO:0022857">
    <property type="term" value="F:transmembrane transporter activity"/>
    <property type="evidence" value="ECO:0007669"/>
    <property type="project" value="InterPro"/>
</dbReference>
<feature type="transmembrane region" description="Helical" evidence="5">
    <location>
        <begin position="73"/>
        <end position="94"/>
    </location>
</feature>
<feature type="transmembrane region" description="Helical" evidence="5">
    <location>
        <begin position="44"/>
        <end position="61"/>
    </location>
</feature>
<keyword evidence="3 5" id="KW-1133">Transmembrane helix</keyword>
<feature type="transmembrane region" description="Helical" evidence="5">
    <location>
        <begin position="132"/>
        <end position="152"/>
    </location>
</feature>
<feature type="transmembrane region" description="Helical" evidence="5">
    <location>
        <begin position="336"/>
        <end position="354"/>
    </location>
</feature>
<name>A0A6A6E891_9PEZI</name>